<dbReference type="PANTHER" id="PTHR30472:SF70">
    <property type="entry name" value="MOLYBDATE IMPORT SYSTEM PERMEASE PROTEIN MOLB"/>
    <property type="match status" value="1"/>
</dbReference>
<sequence length="323" mass="34715">MPVILCSLFIGSSGQAEMGAALELAYKNMVGASLAVTEEESWTMIKNIIYNVRLPRVLMTFLVGAALSVSGSVLQGIFRNPLVDSYVLGISSGAAFGAALAMTFALIPVSLAAFAGGILAVLLSYLIARSGSGVNIVTIVLSGMVISGIFTAGLAIIQYISNPYKLQAIVQWTMGNLHAASWQELRRIYIPVILALVIVFIYRWRLNILSLGDEAAKASGVNPGLDKWILIGCATLLTAITVAAVGMIGFYGLFLPHIVRMMLGADNRKAIPASIFLGGTFLLVIDNFSRSLFAFEIPVGIFTMLLGGPFFIYLMRKNKLNWH</sequence>
<keyword evidence="4" id="KW-1003">Cell membrane</keyword>
<dbReference type="RefSeq" id="WP_264731673.1">
    <property type="nucleotide sequence ID" value="NZ_JAPDNR010000001.1"/>
</dbReference>
<keyword evidence="3" id="KW-0813">Transport</keyword>
<accession>A0ABT3IN26</accession>
<feature type="transmembrane region" description="Helical" evidence="8">
    <location>
        <begin position="188"/>
        <end position="208"/>
    </location>
</feature>
<keyword evidence="10" id="KW-1185">Reference proteome</keyword>
<evidence type="ECO:0000256" key="6">
    <source>
        <dbReference type="ARBA" id="ARBA00022989"/>
    </source>
</evidence>
<feature type="transmembrane region" description="Helical" evidence="8">
    <location>
        <begin position="291"/>
        <end position="314"/>
    </location>
</feature>
<feature type="transmembrane region" description="Helical" evidence="8">
    <location>
        <begin position="228"/>
        <end position="255"/>
    </location>
</feature>
<dbReference type="EMBL" id="JAPDNS010000001">
    <property type="protein sequence ID" value="MCW3485371.1"/>
    <property type="molecule type" value="Genomic_DNA"/>
</dbReference>
<evidence type="ECO:0000256" key="2">
    <source>
        <dbReference type="ARBA" id="ARBA00007935"/>
    </source>
</evidence>
<reference evidence="9 10" key="1">
    <citation type="submission" date="2022-10" db="EMBL/GenBank/DDBJ databases">
        <title>Chitinophaga nivalis PC15 sp. nov., isolated from Pyeongchang county, South Korea.</title>
        <authorList>
            <person name="Trinh H.N."/>
        </authorList>
    </citation>
    <scope>NUCLEOTIDE SEQUENCE [LARGE SCALE GENOMIC DNA]</scope>
    <source>
        <strain evidence="9 10">PC14</strain>
    </source>
</reference>
<dbReference type="SUPFAM" id="SSF81345">
    <property type="entry name" value="ABC transporter involved in vitamin B12 uptake, BtuC"/>
    <property type="match status" value="1"/>
</dbReference>
<dbReference type="InterPro" id="IPR000522">
    <property type="entry name" value="ABC_transptr_permease_BtuC"/>
</dbReference>
<proteinExistence type="inferred from homology"/>
<evidence type="ECO:0000256" key="4">
    <source>
        <dbReference type="ARBA" id="ARBA00022475"/>
    </source>
</evidence>
<feature type="transmembrane region" description="Helical" evidence="8">
    <location>
        <begin position="134"/>
        <end position="157"/>
    </location>
</feature>
<evidence type="ECO:0000313" key="10">
    <source>
        <dbReference type="Proteomes" id="UP001207742"/>
    </source>
</evidence>
<protein>
    <submittedName>
        <fullName evidence="9">Iron ABC transporter permease</fullName>
    </submittedName>
</protein>
<comment type="caution">
    <text evidence="9">The sequence shown here is derived from an EMBL/GenBank/DDBJ whole genome shotgun (WGS) entry which is preliminary data.</text>
</comment>
<dbReference type="Gene3D" id="1.10.3470.10">
    <property type="entry name" value="ABC transporter involved in vitamin B12 uptake, BtuC"/>
    <property type="match status" value="1"/>
</dbReference>
<dbReference type="InterPro" id="IPR037294">
    <property type="entry name" value="ABC_BtuC-like"/>
</dbReference>
<organism evidence="9 10">
    <name type="scientific">Chitinophaga nivalis</name>
    <dbReference type="NCBI Taxonomy" id="2991709"/>
    <lineage>
        <taxon>Bacteria</taxon>
        <taxon>Pseudomonadati</taxon>
        <taxon>Bacteroidota</taxon>
        <taxon>Chitinophagia</taxon>
        <taxon>Chitinophagales</taxon>
        <taxon>Chitinophagaceae</taxon>
        <taxon>Chitinophaga</taxon>
    </lineage>
</organism>
<name>A0ABT3IN26_9BACT</name>
<dbReference type="Proteomes" id="UP001207742">
    <property type="component" value="Unassembled WGS sequence"/>
</dbReference>
<feature type="transmembrane region" description="Helical" evidence="8">
    <location>
        <begin position="57"/>
        <end position="78"/>
    </location>
</feature>
<evidence type="ECO:0000256" key="3">
    <source>
        <dbReference type="ARBA" id="ARBA00022448"/>
    </source>
</evidence>
<dbReference type="Pfam" id="PF01032">
    <property type="entry name" value="FecCD"/>
    <property type="match status" value="1"/>
</dbReference>
<evidence type="ECO:0000256" key="8">
    <source>
        <dbReference type="SAM" id="Phobius"/>
    </source>
</evidence>
<evidence type="ECO:0000256" key="7">
    <source>
        <dbReference type="ARBA" id="ARBA00023136"/>
    </source>
</evidence>
<evidence type="ECO:0000313" key="9">
    <source>
        <dbReference type="EMBL" id="MCW3485371.1"/>
    </source>
</evidence>
<keyword evidence="6 8" id="KW-1133">Transmembrane helix</keyword>
<feature type="transmembrane region" description="Helical" evidence="8">
    <location>
        <begin position="99"/>
        <end position="128"/>
    </location>
</feature>
<keyword evidence="7 8" id="KW-0472">Membrane</keyword>
<comment type="subcellular location">
    <subcellularLocation>
        <location evidence="1">Cell membrane</location>
        <topology evidence="1">Multi-pass membrane protein</topology>
    </subcellularLocation>
</comment>
<evidence type="ECO:0000256" key="5">
    <source>
        <dbReference type="ARBA" id="ARBA00022692"/>
    </source>
</evidence>
<comment type="similarity">
    <text evidence="2">Belongs to the binding-protein-dependent transport system permease family. FecCD subfamily.</text>
</comment>
<dbReference type="PANTHER" id="PTHR30472">
    <property type="entry name" value="FERRIC ENTEROBACTIN TRANSPORT SYSTEM PERMEASE PROTEIN"/>
    <property type="match status" value="1"/>
</dbReference>
<feature type="transmembrane region" description="Helical" evidence="8">
    <location>
        <begin position="267"/>
        <end position="285"/>
    </location>
</feature>
<dbReference type="CDD" id="cd06550">
    <property type="entry name" value="TM_ABC_iron-siderophores_like"/>
    <property type="match status" value="1"/>
</dbReference>
<keyword evidence="5 8" id="KW-0812">Transmembrane</keyword>
<gene>
    <name evidence="9" type="ORF">OL497_15780</name>
</gene>
<evidence type="ECO:0000256" key="1">
    <source>
        <dbReference type="ARBA" id="ARBA00004651"/>
    </source>
</evidence>